<dbReference type="EMBL" id="VTPC01001349">
    <property type="protein sequence ID" value="KAF2902269.1"/>
    <property type="molecule type" value="Genomic_DNA"/>
</dbReference>
<evidence type="ECO:0000313" key="3">
    <source>
        <dbReference type="Proteomes" id="UP000801492"/>
    </source>
</evidence>
<keyword evidence="3" id="KW-1185">Reference proteome</keyword>
<gene>
    <name evidence="2" type="ORF">ILUMI_03918</name>
</gene>
<comment type="caution">
    <text evidence="2">The sequence shown here is derived from an EMBL/GenBank/DDBJ whole genome shotgun (WGS) entry which is preliminary data.</text>
</comment>
<sequence length="220" mass="25145">LSDEENVDDDIGFNQTVHIDNVVGTLEVHSVLPVSTSVYAVTKSGKKKLCENQPNWRKQEPIYTKFENTPSSTSTISVNDEGKLNDFKNHSSTELFEELFDDERTFGVNRPSAATSSGNAVSNLRFDKIKHLFEKREEQRRCRSKDNVLQLKCRSWVCYRKDVRKDILHIYSENDSLSYSLIAQLANCSRWTVKRTVKKMPGGFSMKDKPRSSRPEGSSD</sequence>
<dbReference type="AlphaFoldDB" id="A0A8K0DDK7"/>
<dbReference type="Proteomes" id="UP000801492">
    <property type="component" value="Unassembled WGS sequence"/>
</dbReference>
<proteinExistence type="predicted"/>
<feature type="region of interest" description="Disordered" evidence="1">
    <location>
        <begin position="200"/>
        <end position="220"/>
    </location>
</feature>
<accession>A0A8K0DDK7</accession>
<evidence type="ECO:0000313" key="2">
    <source>
        <dbReference type="EMBL" id="KAF2902269.1"/>
    </source>
</evidence>
<feature type="non-terminal residue" evidence="2">
    <location>
        <position position="220"/>
    </location>
</feature>
<organism evidence="2 3">
    <name type="scientific">Ignelater luminosus</name>
    <name type="common">Cucubano</name>
    <name type="synonym">Pyrophorus luminosus</name>
    <dbReference type="NCBI Taxonomy" id="2038154"/>
    <lineage>
        <taxon>Eukaryota</taxon>
        <taxon>Metazoa</taxon>
        <taxon>Ecdysozoa</taxon>
        <taxon>Arthropoda</taxon>
        <taxon>Hexapoda</taxon>
        <taxon>Insecta</taxon>
        <taxon>Pterygota</taxon>
        <taxon>Neoptera</taxon>
        <taxon>Endopterygota</taxon>
        <taxon>Coleoptera</taxon>
        <taxon>Polyphaga</taxon>
        <taxon>Elateriformia</taxon>
        <taxon>Elateroidea</taxon>
        <taxon>Elateridae</taxon>
        <taxon>Agrypninae</taxon>
        <taxon>Pyrophorini</taxon>
        <taxon>Ignelater</taxon>
    </lineage>
</organism>
<reference evidence="2" key="1">
    <citation type="submission" date="2019-08" db="EMBL/GenBank/DDBJ databases">
        <title>The genome of the North American firefly Photinus pyralis.</title>
        <authorList>
            <consortium name="Photinus pyralis genome working group"/>
            <person name="Fallon T.R."/>
            <person name="Sander Lower S.E."/>
            <person name="Weng J.-K."/>
        </authorList>
    </citation>
    <scope>NUCLEOTIDE SEQUENCE</scope>
    <source>
        <strain evidence="2">TRF0915ILg1</strain>
        <tissue evidence="2">Whole body</tissue>
    </source>
</reference>
<evidence type="ECO:0000256" key="1">
    <source>
        <dbReference type="SAM" id="MobiDB-lite"/>
    </source>
</evidence>
<feature type="non-terminal residue" evidence="2">
    <location>
        <position position="1"/>
    </location>
</feature>
<protein>
    <recommendedName>
        <fullName evidence="4">Transposase</fullName>
    </recommendedName>
</protein>
<evidence type="ECO:0008006" key="4">
    <source>
        <dbReference type="Google" id="ProtNLM"/>
    </source>
</evidence>
<name>A0A8K0DDK7_IGNLU</name>